<evidence type="ECO:0000256" key="2">
    <source>
        <dbReference type="SAM" id="Phobius"/>
    </source>
</evidence>
<evidence type="ECO:0008006" key="5">
    <source>
        <dbReference type="Google" id="ProtNLM"/>
    </source>
</evidence>
<feature type="transmembrane region" description="Helical" evidence="2">
    <location>
        <begin position="12"/>
        <end position="32"/>
    </location>
</feature>
<organism evidence="3 4">
    <name type="scientific">Gordonia paraffinivorans</name>
    <dbReference type="NCBI Taxonomy" id="175628"/>
    <lineage>
        <taxon>Bacteria</taxon>
        <taxon>Bacillati</taxon>
        <taxon>Actinomycetota</taxon>
        <taxon>Actinomycetes</taxon>
        <taxon>Mycobacteriales</taxon>
        <taxon>Gordoniaceae</taxon>
        <taxon>Gordonia</taxon>
    </lineage>
</organism>
<accession>A0ABD7V6H1</accession>
<reference evidence="3 4" key="1">
    <citation type="submission" date="2019-02" db="EMBL/GenBank/DDBJ databases">
        <authorList>
            <consortium name="Pathogen Informatics"/>
        </authorList>
    </citation>
    <scope>NUCLEOTIDE SEQUENCE [LARGE SCALE GENOMIC DNA]</scope>
    <source>
        <strain evidence="3 4">3012STDY6756503</strain>
    </source>
</reference>
<evidence type="ECO:0000313" key="3">
    <source>
        <dbReference type="EMBL" id="VFA89835.1"/>
    </source>
</evidence>
<dbReference type="RefSeq" id="WP_006900730.1">
    <property type="nucleotide sequence ID" value="NZ_CAACYD010000007.1"/>
</dbReference>
<name>A0ABD7V6H1_9ACTN</name>
<feature type="transmembrane region" description="Helical" evidence="2">
    <location>
        <begin position="106"/>
        <end position="131"/>
    </location>
</feature>
<evidence type="ECO:0000313" key="4">
    <source>
        <dbReference type="Proteomes" id="UP000360750"/>
    </source>
</evidence>
<feature type="region of interest" description="Disordered" evidence="1">
    <location>
        <begin position="141"/>
        <end position="190"/>
    </location>
</feature>
<dbReference type="PROSITE" id="PS51257">
    <property type="entry name" value="PROKAR_LIPOPROTEIN"/>
    <property type="match status" value="1"/>
</dbReference>
<keyword evidence="2" id="KW-1133">Transmembrane helix</keyword>
<dbReference type="GeneID" id="60751380"/>
<feature type="compositionally biased region" description="Low complexity" evidence="1">
    <location>
        <begin position="153"/>
        <end position="190"/>
    </location>
</feature>
<protein>
    <recommendedName>
        <fullName evidence="5">DUF3592 domain-containing protein</fullName>
    </recommendedName>
</protein>
<evidence type="ECO:0000256" key="1">
    <source>
        <dbReference type="SAM" id="MobiDB-lite"/>
    </source>
</evidence>
<comment type="caution">
    <text evidence="3">The sequence shown here is derived from an EMBL/GenBank/DDBJ whole genome shotgun (WGS) entry which is preliminary data.</text>
</comment>
<gene>
    <name evidence="3" type="ORF">NCTC8139_03403</name>
</gene>
<sequence length="190" mass="19446">MTPVIQRRVQLGLLVVGLTITAMAFSLIVGCFKDDAAIESSKATVMAEVVSVDPLHAAVAFQTPDGSFHSPRFGLLYPTELSEGQRISVEYAAYNPDLARPTGRTAMLAIIPGLSVAFAGWAVVGLLMVVVAEFGRRSRGAESAAQDGDDAPAGDGENVPAAAGGDAPAIDGESTGPAGAESGEESLSSR</sequence>
<dbReference type="AlphaFoldDB" id="A0ABD7V6H1"/>
<keyword evidence="2" id="KW-0472">Membrane</keyword>
<dbReference type="Proteomes" id="UP000360750">
    <property type="component" value="Unassembled WGS sequence"/>
</dbReference>
<dbReference type="EMBL" id="CAACYD010000007">
    <property type="protein sequence ID" value="VFA89835.1"/>
    <property type="molecule type" value="Genomic_DNA"/>
</dbReference>
<proteinExistence type="predicted"/>
<keyword evidence="2" id="KW-0812">Transmembrane</keyword>